<comment type="caution">
    <text evidence="2">The sequence shown here is derived from an EMBL/GenBank/DDBJ whole genome shotgun (WGS) entry which is preliminary data.</text>
</comment>
<accession>A0A9D4T8P6</accession>
<dbReference type="EMBL" id="JABSTV010001245">
    <property type="protein sequence ID" value="KAH7982651.1"/>
    <property type="molecule type" value="Genomic_DNA"/>
</dbReference>
<evidence type="ECO:0000313" key="3">
    <source>
        <dbReference type="Proteomes" id="UP000821837"/>
    </source>
</evidence>
<feature type="chain" id="PRO_5039027946" evidence="1">
    <location>
        <begin position="32"/>
        <end position="134"/>
    </location>
</feature>
<proteinExistence type="predicted"/>
<dbReference type="VEuPathDB" id="VectorBase:RSAN_052498"/>
<sequence length="134" mass="14861">MGPKARCCLTVLVAWATLLLCFSLWVQKCGADSSLSAAPKNLRTEDIKGEETVLAGGRSRLDGGSNETEIDVARRVWKDQEGRLKAGIESFFKAMFPRLVRLGSEAEISTECQAAYFKMFLAVRQLKTWALKSE</sequence>
<keyword evidence="1" id="KW-0732">Signal</keyword>
<reference evidence="2" key="1">
    <citation type="journal article" date="2020" name="Cell">
        <title>Large-Scale Comparative Analyses of Tick Genomes Elucidate Their Genetic Diversity and Vector Capacities.</title>
        <authorList>
            <consortium name="Tick Genome and Microbiome Consortium (TIGMIC)"/>
            <person name="Jia N."/>
            <person name="Wang J."/>
            <person name="Shi W."/>
            <person name="Du L."/>
            <person name="Sun Y."/>
            <person name="Zhan W."/>
            <person name="Jiang J.F."/>
            <person name="Wang Q."/>
            <person name="Zhang B."/>
            <person name="Ji P."/>
            <person name="Bell-Sakyi L."/>
            <person name="Cui X.M."/>
            <person name="Yuan T.T."/>
            <person name="Jiang B.G."/>
            <person name="Yang W.F."/>
            <person name="Lam T.T."/>
            <person name="Chang Q.C."/>
            <person name="Ding S.J."/>
            <person name="Wang X.J."/>
            <person name="Zhu J.G."/>
            <person name="Ruan X.D."/>
            <person name="Zhao L."/>
            <person name="Wei J.T."/>
            <person name="Ye R.Z."/>
            <person name="Que T.C."/>
            <person name="Du C.H."/>
            <person name="Zhou Y.H."/>
            <person name="Cheng J.X."/>
            <person name="Dai P.F."/>
            <person name="Guo W.B."/>
            <person name="Han X.H."/>
            <person name="Huang E.J."/>
            <person name="Li L.F."/>
            <person name="Wei W."/>
            <person name="Gao Y.C."/>
            <person name="Liu J.Z."/>
            <person name="Shao H.Z."/>
            <person name="Wang X."/>
            <person name="Wang C.C."/>
            <person name="Yang T.C."/>
            <person name="Huo Q.B."/>
            <person name="Li W."/>
            <person name="Chen H.Y."/>
            <person name="Chen S.E."/>
            <person name="Zhou L.G."/>
            <person name="Ni X.B."/>
            <person name="Tian J.H."/>
            <person name="Sheng Y."/>
            <person name="Liu T."/>
            <person name="Pan Y.S."/>
            <person name="Xia L.Y."/>
            <person name="Li J."/>
            <person name="Zhao F."/>
            <person name="Cao W.C."/>
        </authorList>
    </citation>
    <scope>NUCLEOTIDE SEQUENCE</scope>
    <source>
        <strain evidence="2">Rsan-2018</strain>
    </source>
</reference>
<feature type="signal peptide" evidence="1">
    <location>
        <begin position="1"/>
        <end position="31"/>
    </location>
</feature>
<dbReference type="AlphaFoldDB" id="A0A9D4T8P6"/>
<evidence type="ECO:0000313" key="2">
    <source>
        <dbReference type="EMBL" id="KAH7982651.1"/>
    </source>
</evidence>
<reference evidence="2" key="2">
    <citation type="submission" date="2021-09" db="EMBL/GenBank/DDBJ databases">
        <authorList>
            <person name="Jia N."/>
            <person name="Wang J."/>
            <person name="Shi W."/>
            <person name="Du L."/>
            <person name="Sun Y."/>
            <person name="Zhan W."/>
            <person name="Jiang J."/>
            <person name="Wang Q."/>
            <person name="Zhang B."/>
            <person name="Ji P."/>
            <person name="Sakyi L.B."/>
            <person name="Cui X."/>
            <person name="Yuan T."/>
            <person name="Jiang B."/>
            <person name="Yang W."/>
            <person name="Lam T.T.-Y."/>
            <person name="Chang Q."/>
            <person name="Ding S."/>
            <person name="Wang X."/>
            <person name="Zhu J."/>
            <person name="Ruan X."/>
            <person name="Zhao L."/>
            <person name="Wei J."/>
            <person name="Que T."/>
            <person name="Du C."/>
            <person name="Cheng J."/>
            <person name="Dai P."/>
            <person name="Han X."/>
            <person name="Huang E."/>
            <person name="Gao Y."/>
            <person name="Liu J."/>
            <person name="Shao H."/>
            <person name="Ye R."/>
            <person name="Li L."/>
            <person name="Wei W."/>
            <person name="Wang X."/>
            <person name="Wang C."/>
            <person name="Huo Q."/>
            <person name="Li W."/>
            <person name="Guo W."/>
            <person name="Chen H."/>
            <person name="Chen S."/>
            <person name="Zhou L."/>
            <person name="Zhou L."/>
            <person name="Ni X."/>
            <person name="Tian J."/>
            <person name="Zhou Y."/>
            <person name="Sheng Y."/>
            <person name="Liu T."/>
            <person name="Pan Y."/>
            <person name="Xia L."/>
            <person name="Li J."/>
            <person name="Zhao F."/>
            <person name="Cao W."/>
        </authorList>
    </citation>
    <scope>NUCLEOTIDE SEQUENCE</scope>
    <source>
        <strain evidence="2">Rsan-2018</strain>
        <tissue evidence="2">Larvae</tissue>
    </source>
</reference>
<protein>
    <submittedName>
        <fullName evidence="2">Uncharacterized protein</fullName>
    </submittedName>
</protein>
<organism evidence="2 3">
    <name type="scientific">Rhipicephalus sanguineus</name>
    <name type="common">Brown dog tick</name>
    <name type="synonym">Ixodes sanguineus</name>
    <dbReference type="NCBI Taxonomy" id="34632"/>
    <lineage>
        <taxon>Eukaryota</taxon>
        <taxon>Metazoa</taxon>
        <taxon>Ecdysozoa</taxon>
        <taxon>Arthropoda</taxon>
        <taxon>Chelicerata</taxon>
        <taxon>Arachnida</taxon>
        <taxon>Acari</taxon>
        <taxon>Parasitiformes</taxon>
        <taxon>Ixodida</taxon>
        <taxon>Ixodoidea</taxon>
        <taxon>Ixodidae</taxon>
        <taxon>Rhipicephalinae</taxon>
        <taxon>Rhipicephalus</taxon>
        <taxon>Rhipicephalus</taxon>
    </lineage>
</organism>
<evidence type="ECO:0000256" key="1">
    <source>
        <dbReference type="SAM" id="SignalP"/>
    </source>
</evidence>
<name>A0A9D4T8P6_RHISA</name>
<gene>
    <name evidence="2" type="ORF">HPB52_006278</name>
</gene>
<keyword evidence="3" id="KW-1185">Reference proteome</keyword>
<dbReference type="Proteomes" id="UP000821837">
    <property type="component" value="Chromosome 1"/>
</dbReference>